<dbReference type="Pfam" id="PF02518">
    <property type="entry name" value="HATPase_c"/>
    <property type="match status" value="1"/>
</dbReference>
<keyword evidence="4" id="KW-0808">Transferase</keyword>
<evidence type="ECO:0000259" key="10">
    <source>
        <dbReference type="PROSITE" id="PS50109"/>
    </source>
</evidence>
<feature type="transmembrane region" description="Helical" evidence="9">
    <location>
        <begin position="166"/>
        <end position="185"/>
    </location>
</feature>
<evidence type="ECO:0000256" key="3">
    <source>
        <dbReference type="ARBA" id="ARBA00022553"/>
    </source>
</evidence>
<organism evidence="11 12">
    <name type="scientific">Microlunatus parietis</name>
    <dbReference type="NCBI Taxonomy" id="682979"/>
    <lineage>
        <taxon>Bacteria</taxon>
        <taxon>Bacillati</taxon>
        <taxon>Actinomycetota</taxon>
        <taxon>Actinomycetes</taxon>
        <taxon>Propionibacteriales</taxon>
        <taxon>Propionibacteriaceae</taxon>
        <taxon>Microlunatus</taxon>
    </lineage>
</organism>
<gene>
    <name evidence="11" type="ORF">BKA15_005879</name>
</gene>
<keyword evidence="8" id="KW-0902">Two-component regulatory system</keyword>
<keyword evidence="7" id="KW-0067">ATP-binding</keyword>
<dbReference type="EMBL" id="JACCBU010000001">
    <property type="protein sequence ID" value="NYE74550.1"/>
    <property type="molecule type" value="Genomic_DNA"/>
</dbReference>
<dbReference type="SUPFAM" id="SSF55874">
    <property type="entry name" value="ATPase domain of HSP90 chaperone/DNA topoisomerase II/histidine kinase"/>
    <property type="match status" value="1"/>
</dbReference>
<dbReference type="PANTHER" id="PTHR24421:SF10">
    <property type="entry name" value="NITRATE_NITRITE SENSOR PROTEIN NARQ"/>
    <property type="match status" value="1"/>
</dbReference>
<proteinExistence type="predicted"/>
<dbReference type="RefSeq" id="WP_179756939.1">
    <property type="nucleotide sequence ID" value="NZ_JACCBU010000001.1"/>
</dbReference>
<keyword evidence="9" id="KW-0472">Membrane</keyword>
<evidence type="ECO:0000256" key="2">
    <source>
        <dbReference type="ARBA" id="ARBA00012438"/>
    </source>
</evidence>
<sequence length="415" mass="44996">MARATPAIRPDPRQLLLDVPLGLLIGMATLWSFLISGWMGHGRPPWADGGPPYGPYRPPDPEFGGVDRADVTWPIVLGILMLTAGLILRRLRPWVGYALVVVGVGVGLVAGIPGGPVFLAPMLAIATLARLFEPRHWLPWSAALIPMVAAGLWSPDGRGFADPNRLAGATFVLMLLGLAAMIGMIRRVRRENVQRERDDDLRRSAYEERLRIAREVHDLIGHSLSVINMQAGVALHVLPKKPEQAEESLRAIRQTSKDALAELRSTLAVFRDPDRAEPTAPEPGLARLEHLITAMRQAGRTIELTVDPDVGELPPTVDHTAYRIVQEALTNVVRHAGDAAASVSITRQNGRLLIAVVDQGPPVRTDRLIEGHGISGMRERARAVGGTLTVQPQPGGGVAVRAQLPIRNQLPNRAD</sequence>
<dbReference type="PANTHER" id="PTHR24421">
    <property type="entry name" value="NITRATE/NITRITE SENSOR PROTEIN NARX-RELATED"/>
    <property type="match status" value="1"/>
</dbReference>
<dbReference type="GO" id="GO:0000155">
    <property type="term" value="F:phosphorelay sensor kinase activity"/>
    <property type="evidence" value="ECO:0007669"/>
    <property type="project" value="InterPro"/>
</dbReference>
<dbReference type="Gene3D" id="1.20.5.1930">
    <property type="match status" value="1"/>
</dbReference>
<dbReference type="Pfam" id="PF07730">
    <property type="entry name" value="HisKA_3"/>
    <property type="match status" value="1"/>
</dbReference>
<dbReference type="Proteomes" id="UP000569914">
    <property type="component" value="Unassembled WGS sequence"/>
</dbReference>
<accession>A0A7Y9LF35</accession>
<keyword evidence="9" id="KW-0812">Transmembrane</keyword>
<feature type="domain" description="Histidine kinase" evidence="10">
    <location>
        <begin position="323"/>
        <end position="408"/>
    </location>
</feature>
<evidence type="ECO:0000256" key="8">
    <source>
        <dbReference type="ARBA" id="ARBA00023012"/>
    </source>
</evidence>
<evidence type="ECO:0000256" key="7">
    <source>
        <dbReference type="ARBA" id="ARBA00022840"/>
    </source>
</evidence>
<evidence type="ECO:0000313" key="11">
    <source>
        <dbReference type="EMBL" id="NYE74550.1"/>
    </source>
</evidence>
<dbReference type="InterPro" id="IPR011712">
    <property type="entry name" value="Sig_transdc_His_kin_sub3_dim/P"/>
</dbReference>
<evidence type="ECO:0000256" key="5">
    <source>
        <dbReference type="ARBA" id="ARBA00022741"/>
    </source>
</evidence>
<comment type="caution">
    <text evidence="11">The sequence shown here is derived from an EMBL/GenBank/DDBJ whole genome shotgun (WGS) entry which is preliminary data.</text>
</comment>
<dbReference type="GO" id="GO:0046983">
    <property type="term" value="F:protein dimerization activity"/>
    <property type="evidence" value="ECO:0007669"/>
    <property type="project" value="InterPro"/>
</dbReference>
<evidence type="ECO:0000256" key="4">
    <source>
        <dbReference type="ARBA" id="ARBA00022679"/>
    </source>
</evidence>
<dbReference type="GO" id="GO:0016020">
    <property type="term" value="C:membrane"/>
    <property type="evidence" value="ECO:0007669"/>
    <property type="project" value="InterPro"/>
</dbReference>
<dbReference type="EC" id="2.7.13.3" evidence="2"/>
<dbReference type="CDD" id="cd16917">
    <property type="entry name" value="HATPase_UhpB-NarQ-NarX-like"/>
    <property type="match status" value="1"/>
</dbReference>
<dbReference type="InterPro" id="IPR036890">
    <property type="entry name" value="HATPase_C_sf"/>
</dbReference>
<protein>
    <recommendedName>
        <fullName evidence="2">histidine kinase</fullName>
        <ecNumber evidence="2">2.7.13.3</ecNumber>
    </recommendedName>
</protein>
<dbReference type="AlphaFoldDB" id="A0A7Y9LF35"/>
<evidence type="ECO:0000313" key="12">
    <source>
        <dbReference type="Proteomes" id="UP000569914"/>
    </source>
</evidence>
<keyword evidence="12" id="KW-1185">Reference proteome</keyword>
<dbReference type="GO" id="GO:0005524">
    <property type="term" value="F:ATP binding"/>
    <property type="evidence" value="ECO:0007669"/>
    <property type="project" value="UniProtKB-KW"/>
</dbReference>
<dbReference type="InterPro" id="IPR050482">
    <property type="entry name" value="Sensor_HK_TwoCompSys"/>
</dbReference>
<dbReference type="PROSITE" id="PS50109">
    <property type="entry name" value="HIS_KIN"/>
    <property type="match status" value="1"/>
</dbReference>
<reference evidence="11 12" key="1">
    <citation type="submission" date="2020-07" db="EMBL/GenBank/DDBJ databases">
        <title>Sequencing the genomes of 1000 actinobacteria strains.</title>
        <authorList>
            <person name="Klenk H.-P."/>
        </authorList>
    </citation>
    <scope>NUCLEOTIDE SEQUENCE [LARGE SCALE GENOMIC DNA]</scope>
    <source>
        <strain evidence="11 12">DSM 22083</strain>
    </source>
</reference>
<evidence type="ECO:0000256" key="1">
    <source>
        <dbReference type="ARBA" id="ARBA00000085"/>
    </source>
</evidence>
<keyword evidence="3" id="KW-0597">Phosphoprotein</keyword>
<keyword evidence="9" id="KW-1133">Transmembrane helix</keyword>
<keyword evidence="5" id="KW-0547">Nucleotide-binding</keyword>
<keyword evidence="6 11" id="KW-0418">Kinase</keyword>
<feature type="transmembrane region" description="Helical" evidence="9">
    <location>
        <begin position="95"/>
        <end position="125"/>
    </location>
</feature>
<dbReference type="InterPro" id="IPR003594">
    <property type="entry name" value="HATPase_dom"/>
</dbReference>
<comment type="catalytic activity">
    <reaction evidence="1">
        <text>ATP + protein L-histidine = ADP + protein N-phospho-L-histidine.</text>
        <dbReference type="EC" id="2.7.13.3"/>
    </reaction>
</comment>
<name>A0A7Y9LF35_9ACTN</name>
<feature type="transmembrane region" description="Helical" evidence="9">
    <location>
        <begin position="21"/>
        <end position="39"/>
    </location>
</feature>
<evidence type="ECO:0000256" key="9">
    <source>
        <dbReference type="SAM" id="Phobius"/>
    </source>
</evidence>
<feature type="transmembrane region" description="Helical" evidence="9">
    <location>
        <begin position="71"/>
        <end position="88"/>
    </location>
</feature>
<dbReference type="InterPro" id="IPR005467">
    <property type="entry name" value="His_kinase_dom"/>
</dbReference>
<feature type="transmembrane region" description="Helical" evidence="9">
    <location>
        <begin position="137"/>
        <end position="154"/>
    </location>
</feature>
<evidence type="ECO:0000256" key="6">
    <source>
        <dbReference type="ARBA" id="ARBA00022777"/>
    </source>
</evidence>
<dbReference type="Gene3D" id="3.30.565.10">
    <property type="entry name" value="Histidine kinase-like ATPase, C-terminal domain"/>
    <property type="match status" value="1"/>
</dbReference>